<gene>
    <name evidence="4" type="ORF">GT037_010453</name>
</gene>
<feature type="region of interest" description="Disordered" evidence="2">
    <location>
        <begin position="920"/>
        <end position="947"/>
    </location>
</feature>
<dbReference type="EMBL" id="JAAABM010000022">
    <property type="protein sequence ID" value="KAF7671378.1"/>
    <property type="molecule type" value="Genomic_DNA"/>
</dbReference>
<dbReference type="Gene3D" id="3.60.10.10">
    <property type="entry name" value="Endonuclease/exonuclease/phosphatase"/>
    <property type="match status" value="1"/>
</dbReference>
<dbReference type="PANTHER" id="PTHR11200:SF300">
    <property type="entry name" value="TYPE II INOSITOL 1,4,5-TRISPHOSPHATE 5-PHOSPHATASE"/>
    <property type="match status" value="1"/>
</dbReference>
<dbReference type="InterPro" id="IPR046985">
    <property type="entry name" value="IP5"/>
</dbReference>
<comment type="pathway">
    <text evidence="1">Mycotoxin biosynthesis.</text>
</comment>
<evidence type="ECO:0000256" key="2">
    <source>
        <dbReference type="SAM" id="MobiDB-lite"/>
    </source>
</evidence>
<protein>
    <submittedName>
        <fullName evidence="4">Dnase i-like protein</fullName>
    </submittedName>
</protein>
<dbReference type="SUPFAM" id="SSF53474">
    <property type="entry name" value="alpha/beta-Hydrolases"/>
    <property type="match status" value="1"/>
</dbReference>
<dbReference type="Pfam" id="PF22669">
    <property type="entry name" value="Exo_endo_phos2"/>
    <property type="match status" value="2"/>
</dbReference>
<dbReference type="InterPro" id="IPR008936">
    <property type="entry name" value="Rho_GTPase_activation_prot"/>
</dbReference>
<keyword evidence="5" id="KW-1185">Reference proteome</keyword>
<dbReference type="Pfam" id="PF26639">
    <property type="entry name" value="Het-6_barrel"/>
    <property type="match status" value="1"/>
</dbReference>
<dbReference type="GO" id="GO:0046856">
    <property type="term" value="P:phosphatidylinositol dephosphorylation"/>
    <property type="evidence" value="ECO:0007669"/>
    <property type="project" value="InterPro"/>
</dbReference>
<dbReference type="GO" id="GO:0005811">
    <property type="term" value="C:lipid droplet"/>
    <property type="evidence" value="ECO:0007669"/>
    <property type="project" value="InterPro"/>
</dbReference>
<dbReference type="Gene3D" id="2.60.40.10">
    <property type="entry name" value="Immunoglobulins"/>
    <property type="match status" value="1"/>
</dbReference>
<feature type="compositionally biased region" description="Acidic residues" evidence="2">
    <location>
        <begin position="477"/>
        <end position="494"/>
    </location>
</feature>
<dbReference type="GeneID" id="62208678"/>
<dbReference type="InterPro" id="IPR010730">
    <property type="entry name" value="HET"/>
</dbReference>
<feature type="compositionally biased region" description="Basic and acidic residues" evidence="2">
    <location>
        <begin position="921"/>
        <end position="933"/>
    </location>
</feature>
<dbReference type="InterPro" id="IPR048869">
    <property type="entry name" value="OCRL-1_2_ASH"/>
</dbReference>
<organism evidence="4 5">
    <name type="scientific">Alternaria burnsii</name>
    <dbReference type="NCBI Taxonomy" id="1187904"/>
    <lineage>
        <taxon>Eukaryota</taxon>
        <taxon>Fungi</taxon>
        <taxon>Dikarya</taxon>
        <taxon>Ascomycota</taxon>
        <taxon>Pezizomycotina</taxon>
        <taxon>Dothideomycetes</taxon>
        <taxon>Pleosporomycetidae</taxon>
        <taxon>Pleosporales</taxon>
        <taxon>Pleosporineae</taxon>
        <taxon>Pleosporaceae</taxon>
        <taxon>Alternaria</taxon>
        <taxon>Alternaria sect. Alternaria</taxon>
    </lineage>
</organism>
<dbReference type="SUPFAM" id="SSF56219">
    <property type="entry name" value="DNase I-like"/>
    <property type="match status" value="1"/>
</dbReference>
<evidence type="ECO:0000256" key="1">
    <source>
        <dbReference type="ARBA" id="ARBA00004685"/>
    </source>
</evidence>
<dbReference type="Gene3D" id="3.40.50.1820">
    <property type="entry name" value="alpha/beta hydrolase"/>
    <property type="match status" value="1"/>
</dbReference>
<dbReference type="SMART" id="SM00128">
    <property type="entry name" value="IPPc"/>
    <property type="match status" value="1"/>
</dbReference>
<proteinExistence type="predicted"/>
<evidence type="ECO:0000259" key="3">
    <source>
        <dbReference type="SMART" id="SM00128"/>
    </source>
</evidence>
<feature type="domain" description="Inositol polyphosphate-related phosphatase" evidence="3">
    <location>
        <begin position="56"/>
        <end position="538"/>
    </location>
</feature>
<dbReference type="InterPro" id="IPR029058">
    <property type="entry name" value="AB_hydrolase_fold"/>
</dbReference>
<dbReference type="GO" id="GO:0016298">
    <property type="term" value="F:lipase activity"/>
    <property type="evidence" value="ECO:0007669"/>
    <property type="project" value="InterPro"/>
</dbReference>
<dbReference type="InterPro" id="IPR013783">
    <property type="entry name" value="Ig-like_fold"/>
</dbReference>
<evidence type="ECO:0000313" key="5">
    <source>
        <dbReference type="Proteomes" id="UP000596902"/>
    </source>
</evidence>
<sequence>MAPEAASSVRSTERLEASIPGAFLDPRTPSIASITTHQTSLSQALYERRAEYTRPRNVRIKVGTWNTGAQKGTEHDIGKWFVQGKGIEESLAGLGVSDPGEHGKGGRESVPAQEARHSTREPTVPHREAGEIPGGQDIDIYALGLQEIVDITSAAEALRPYTDPTTANKWKASLEAILPKGYQLVSEQQLIGLWLVIYVSPEIVPQIKNVSTTSVGTGLMGYMGNKGAVTTRIVLGETTRLVFINSHLAAGADKASLDRRNWDAAQINSRTRFDPIVDALGSSQNTGESLGEEDFAFWFGDLNYRLNGMPGDDVRRLLTIHTKDMDKEGDHGRSSTSGDSAYGSKHSSEDTRDAVPEPAELDPASLQTTISSLLPHDELHQMMKGGKAFHDGWEEGPVRFLPSYKYDIGKVGVFDSSEKRRCPSWCDRILYRTRASKQQYDSRVEDQEAARKHDEEMKLKGIDVPGDYDVMYEYDPDTDGETYDEYEENEDPEPEPIKTKDDLPAELLLEYYTTHMRVLSSDHKPLDAVFKLQYDAVVPELKAAIHGEVAREIDRQENEGRPSIAVVVERATGSSPDDRNKTDSTFEGVDFGDVKFAKSSRRNITIANTGRVPATFGFADRPVDKNQPAGPFPPWLSVTFDKAQDKLDKPRPDDIHQYFTLSPADVLNVELKLKIESLNSVRDLNEGDAMIDEILVLRVENGRDHFVPIRAHWQPSALARSIDKLIKIPEGGIRKLQNQIPARGEVKWSVPREVFRLTEAIEDLTERTLAEWDMTKSEGERAPWQDNAGWPFVKGRSGSRHGWEDELAEIYDALDCDTPLIDAFYPETRSKERVEMLAEALITFLTSLTDGVITKSLWEKLEEALARREKAARTIPSLDYSTDDEKMTILEILATAPNHNATFLLILSFLQNIANQITEVSKPRPEDSSKRASADMSLPSSPQAKVRRKTLSKVPEVAIRQLIVRNYAVVFAECLVKWKDGGKEKDKAAWKERMPGKKTTSRTYLIYFVTGNPGLVEYYRTFLTHLYGLLSHNTASDRDVEFQVYGRSLSGFEMNNAEIKTMKWRKQPPYGLQDQIRHSEDELADLVEEIKEQGAKDVRVILVGHSVGAYISLEIIRRLRAHGMAGEDFETRVVGAIGLFPTVVDIARSESGMKASPFLKNSNFATFAALFVNFLTFLLPISLIANLIAKFMDFPSDAAQTTAAFVKSPHGIHQALHMARDEMFQIDTDIWDEEIWGAAASEPATKHPHPRPILRFLFAREDHWVADATRDALIHSRGRFSRGDGVDEIEGQGENWKPIMEIDEREGWPHGFCIRHGVPVAERVAGYVRTIVAQDMARKYVSAASTMTRNSHKTPGSHGQLYQYNELPCDGSFRYLSLHRGSGADPLRCSLQTGSVLKTKFEAISYVWGKSKKNRKIMCDGRVIRITTSLSNVLRRLRLPHKRRKLWADGICINQDDLNEKGHQVAMMGEIYRSATRVLIYVGSDDDGHGPQVCSLLDDVNRMIDETCEHIDMSWDSYPYLEQDDPILSDTRWKSLTHLSCQNWFKRGWTVQEAALAQHSQVVWNQTTFSWEKLMRTDLWLIRRASDLHHELNLGIMACHNEAYKQRKKAFARIFYQELSWSAPSLLRTLNMARVLELSDARDRIYAFMELLESSEKVLAIKPNYNLAPLETYRQFAMQYVRETKSIDILDFVQYRPCSADFDGPSWIPRWDVARIPFAPRFRQDGVPLTSRDGSIGEPEVIDHQILSARGVVTDSIRYASDDFEYDLTTPHSVRELWTVVGPMLEDSPYESSYRLDVFLNALSLGKYDGGWWEWWRSRAAFKAYLQTEHDERTLNEPSHHDHISSNRTLEVSRIHMQGTRLVVTMRGYIGLADVVVQKDDICGIIFGRNIPCVLRQVPDSNYYRFIGSAYLMGKKGYEIEEGVVVFCDPLGHEDSKDWVEWDIEEQDIYLF</sequence>
<dbReference type="RefSeq" id="XP_038781750.1">
    <property type="nucleotide sequence ID" value="XM_038935500.1"/>
</dbReference>
<dbReference type="Pfam" id="PF06985">
    <property type="entry name" value="HET"/>
    <property type="match status" value="1"/>
</dbReference>
<dbReference type="InterPro" id="IPR036691">
    <property type="entry name" value="Endo/exonu/phosph_ase_sf"/>
</dbReference>
<dbReference type="InterPro" id="IPR000300">
    <property type="entry name" value="IPPc"/>
</dbReference>
<comment type="caution">
    <text evidence="4">The sequence shown here is derived from an EMBL/GenBank/DDBJ whole genome shotgun (WGS) entry which is preliminary data.</text>
</comment>
<name>A0A8H7E9C6_9PLEO</name>
<accession>A0A8H7E9C6</accession>
<dbReference type="GO" id="GO:0004439">
    <property type="term" value="F:phosphatidylinositol-4,5-bisphosphate 5-phosphatase activity"/>
    <property type="evidence" value="ECO:0007669"/>
    <property type="project" value="TreeGrafter"/>
</dbReference>
<feature type="region of interest" description="Disordered" evidence="2">
    <location>
        <begin position="477"/>
        <end position="499"/>
    </location>
</feature>
<dbReference type="Proteomes" id="UP000596902">
    <property type="component" value="Unassembled WGS sequence"/>
</dbReference>
<reference evidence="4" key="1">
    <citation type="submission" date="2020-01" db="EMBL/GenBank/DDBJ databases">
        <authorList>
            <person name="Feng Z.H.Z."/>
        </authorList>
    </citation>
    <scope>NUCLEOTIDE SEQUENCE</scope>
    <source>
        <strain evidence="4">CBS107.38</strain>
    </source>
</reference>
<feature type="compositionally biased region" description="Basic and acidic residues" evidence="2">
    <location>
        <begin position="346"/>
        <end position="355"/>
    </location>
</feature>
<dbReference type="Gene3D" id="1.10.555.10">
    <property type="entry name" value="Rho GTPase activation protein"/>
    <property type="match status" value="1"/>
</dbReference>
<feature type="compositionally biased region" description="Basic and acidic residues" evidence="2">
    <location>
        <begin position="114"/>
        <end position="130"/>
    </location>
</feature>
<dbReference type="PANTHER" id="PTHR11200">
    <property type="entry name" value="INOSITOL 5-PHOSPHATASE"/>
    <property type="match status" value="1"/>
</dbReference>
<evidence type="ECO:0000313" key="4">
    <source>
        <dbReference type="EMBL" id="KAF7671378.1"/>
    </source>
</evidence>
<dbReference type="Pfam" id="PF10230">
    <property type="entry name" value="LIDHydrolase"/>
    <property type="match status" value="1"/>
</dbReference>
<dbReference type="GO" id="GO:0019915">
    <property type="term" value="P:lipid storage"/>
    <property type="evidence" value="ECO:0007669"/>
    <property type="project" value="InterPro"/>
</dbReference>
<dbReference type="InterPro" id="IPR019363">
    <property type="entry name" value="LDAH"/>
</dbReference>
<feature type="region of interest" description="Disordered" evidence="2">
    <location>
        <begin position="95"/>
        <end position="131"/>
    </location>
</feature>
<reference evidence="4" key="2">
    <citation type="submission" date="2020-08" db="EMBL/GenBank/DDBJ databases">
        <title>Draft Genome Sequence of Cumin Blight Pathogen Alternaria burnsii.</title>
        <authorList>
            <person name="Feng Z."/>
        </authorList>
    </citation>
    <scope>NUCLEOTIDE SEQUENCE</scope>
    <source>
        <strain evidence="4">CBS107.38</strain>
    </source>
</reference>
<feature type="region of interest" description="Disordered" evidence="2">
    <location>
        <begin position="325"/>
        <end position="359"/>
    </location>
</feature>
<dbReference type="Pfam" id="PF21310">
    <property type="entry name" value="OCRL-like_ASH"/>
    <property type="match status" value="1"/>
</dbReference>